<evidence type="ECO:0000313" key="6">
    <source>
        <dbReference type="EMBL" id="SHF39369.1"/>
    </source>
</evidence>
<evidence type="ECO:0000256" key="5">
    <source>
        <dbReference type="SAM" id="Phobius"/>
    </source>
</evidence>
<evidence type="ECO:0000256" key="4">
    <source>
        <dbReference type="ARBA" id="ARBA00023136"/>
    </source>
</evidence>
<feature type="transmembrane region" description="Helical" evidence="5">
    <location>
        <begin position="104"/>
        <end position="125"/>
    </location>
</feature>
<keyword evidence="7" id="KW-1185">Reference proteome</keyword>
<sequence length="262" mass="30232">MGSQFIFFKQKNSWLEQWDPRMKIVVIFLYAISLFVHQNTLFKAIQIVLLICLWAVAKLSWRMLGWTLLSLSLFFVTTMVYHMLFSAGSQTLQIFGFHLSKVGIFSGISMCLQIAGIVLLLSLLVRTTSPIILAEGLERLLSPFQKWKFPIHEATMMFSIALRFIPILTEEFEKVRKAQIARGNGFHRGKIRARITGLFPILMPMFILSILRAKELAASMESRCYDSNEKRTPIRQYRLKLQDYIIFICSVVLVIISVIQKS</sequence>
<dbReference type="Proteomes" id="UP000184476">
    <property type="component" value="Unassembled WGS sequence"/>
</dbReference>
<organism evidence="6 7">
    <name type="scientific">Seinonella peptonophila</name>
    <dbReference type="NCBI Taxonomy" id="112248"/>
    <lineage>
        <taxon>Bacteria</taxon>
        <taxon>Bacillati</taxon>
        <taxon>Bacillota</taxon>
        <taxon>Bacilli</taxon>
        <taxon>Bacillales</taxon>
        <taxon>Thermoactinomycetaceae</taxon>
        <taxon>Seinonella</taxon>
    </lineage>
</organism>
<evidence type="ECO:0000256" key="2">
    <source>
        <dbReference type="ARBA" id="ARBA00022692"/>
    </source>
</evidence>
<gene>
    <name evidence="6" type="ORF">SAMN05444392_12016</name>
</gene>
<dbReference type="PANTHER" id="PTHR33514">
    <property type="entry name" value="PROTEIN ABCI12, CHLOROPLASTIC"/>
    <property type="match status" value="1"/>
</dbReference>
<dbReference type="RefSeq" id="WP_245815723.1">
    <property type="nucleotide sequence ID" value="NZ_FQVL01000020.1"/>
</dbReference>
<evidence type="ECO:0000313" key="7">
    <source>
        <dbReference type="Proteomes" id="UP000184476"/>
    </source>
</evidence>
<keyword evidence="4 5" id="KW-0472">Membrane</keyword>
<evidence type="ECO:0000256" key="1">
    <source>
        <dbReference type="ARBA" id="ARBA00004141"/>
    </source>
</evidence>
<feature type="transmembrane region" description="Helical" evidence="5">
    <location>
        <begin position="66"/>
        <end position="84"/>
    </location>
</feature>
<dbReference type="STRING" id="112248.SAMN05444392_12016"/>
<dbReference type="PANTHER" id="PTHR33514:SF13">
    <property type="entry name" value="PROTEIN ABCI12, CHLOROPLASTIC"/>
    <property type="match status" value="1"/>
</dbReference>
<feature type="transmembrane region" description="Helical" evidence="5">
    <location>
        <begin position="44"/>
        <end position="61"/>
    </location>
</feature>
<comment type="subcellular location">
    <subcellularLocation>
        <location evidence="1">Membrane</location>
        <topology evidence="1">Multi-pass membrane protein</topology>
    </subcellularLocation>
</comment>
<proteinExistence type="predicted"/>
<dbReference type="EMBL" id="FQVL01000020">
    <property type="protein sequence ID" value="SHF39369.1"/>
    <property type="molecule type" value="Genomic_DNA"/>
</dbReference>
<evidence type="ECO:0000256" key="3">
    <source>
        <dbReference type="ARBA" id="ARBA00022989"/>
    </source>
</evidence>
<dbReference type="AlphaFoldDB" id="A0A1M5BA46"/>
<keyword evidence="3 5" id="KW-1133">Transmembrane helix</keyword>
<name>A0A1M5BA46_9BACL</name>
<dbReference type="CDD" id="cd16914">
    <property type="entry name" value="EcfT"/>
    <property type="match status" value="1"/>
</dbReference>
<feature type="transmembrane region" description="Helical" evidence="5">
    <location>
        <begin position="241"/>
        <end position="259"/>
    </location>
</feature>
<dbReference type="GO" id="GO:0005886">
    <property type="term" value="C:plasma membrane"/>
    <property type="evidence" value="ECO:0007669"/>
    <property type="project" value="TreeGrafter"/>
</dbReference>
<reference evidence="6 7" key="1">
    <citation type="submission" date="2016-11" db="EMBL/GenBank/DDBJ databases">
        <authorList>
            <person name="Jaros S."/>
            <person name="Januszkiewicz K."/>
            <person name="Wedrychowicz H."/>
        </authorList>
    </citation>
    <scope>NUCLEOTIDE SEQUENCE [LARGE SCALE GENOMIC DNA]</scope>
    <source>
        <strain evidence="6 7">DSM 44666</strain>
    </source>
</reference>
<accession>A0A1M5BA46</accession>
<protein>
    <submittedName>
        <fullName evidence="6">Energy-coupling factor transport system permease protein</fullName>
    </submittedName>
</protein>
<keyword evidence="2 5" id="KW-0812">Transmembrane</keyword>
<dbReference type="Pfam" id="PF02361">
    <property type="entry name" value="CbiQ"/>
    <property type="match status" value="1"/>
</dbReference>
<dbReference type="InterPro" id="IPR003339">
    <property type="entry name" value="ABC/ECF_trnsptr_transmembrane"/>
</dbReference>
<feature type="transmembrane region" description="Helical" evidence="5">
    <location>
        <begin position="195"/>
        <end position="213"/>
    </location>
</feature>